<dbReference type="InterPro" id="IPR013221">
    <property type="entry name" value="Mur_ligase_cen"/>
</dbReference>
<dbReference type="InterPro" id="IPR036565">
    <property type="entry name" value="Mur-like_cat_sf"/>
</dbReference>
<dbReference type="SUPFAM" id="SSF53244">
    <property type="entry name" value="MurD-like peptide ligases, peptide-binding domain"/>
    <property type="match status" value="1"/>
</dbReference>
<dbReference type="Pfam" id="PF02875">
    <property type="entry name" value="Mur_ligase_C"/>
    <property type="match status" value="1"/>
</dbReference>
<dbReference type="EC" id="6.3.2.30" evidence="5"/>
<proteinExistence type="inferred from homology"/>
<name>A0ABQ1E9V3_9CLOT</name>
<evidence type="ECO:0000256" key="2">
    <source>
        <dbReference type="ARBA" id="ARBA00004752"/>
    </source>
</evidence>
<keyword evidence="9 14" id="KW-0547">Nucleotide-binding</keyword>
<evidence type="ECO:0000256" key="8">
    <source>
        <dbReference type="ARBA" id="ARBA00022598"/>
    </source>
</evidence>
<keyword evidence="10 14" id="KW-0067">ATP-binding</keyword>
<evidence type="ECO:0000256" key="10">
    <source>
        <dbReference type="ARBA" id="ARBA00022840"/>
    </source>
</evidence>
<feature type="domain" description="ATP-grasp" evidence="15">
    <location>
        <begin position="218"/>
        <end position="470"/>
    </location>
</feature>
<dbReference type="Gene3D" id="3.40.1190.10">
    <property type="entry name" value="Mur-like, catalytic domain"/>
    <property type="match status" value="1"/>
</dbReference>
<dbReference type="Pfam" id="PF18921">
    <property type="entry name" value="Cyanophycin_syn"/>
    <property type="match status" value="1"/>
</dbReference>
<protein>
    <recommendedName>
        <fullName evidence="7">Cyanophycin synthetase</fullName>
        <ecNumber evidence="6">6.3.2.29</ecNumber>
        <ecNumber evidence="5">6.3.2.30</ecNumber>
    </recommendedName>
    <alternativeName>
        <fullName evidence="11">Cyanophycin synthase</fullName>
    </alternativeName>
</protein>
<keyword evidence="17" id="KW-1185">Reference proteome</keyword>
<evidence type="ECO:0000256" key="1">
    <source>
        <dbReference type="ARBA" id="ARBA00003184"/>
    </source>
</evidence>
<dbReference type="InterPro" id="IPR011761">
    <property type="entry name" value="ATP-grasp"/>
</dbReference>
<dbReference type="Pfam" id="PF08443">
    <property type="entry name" value="RimK"/>
    <property type="match status" value="2"/>
</dbReference>
<evidence type="ECO:0000256" key="3">
    <source>
        <dbReference type="ARBA" id="ARBA00009060"/>
    </source>
</evidence>
<dbReference type="InterPro" id="IPR018109">
    <property type="entry name" value="Folylpolyglutamate_synth_CS"/>
</dbReference>
<evidence type="ECO:0000256" key="11">
    <source>
        <dbReference type="ARBA" id="ARBA00031353"/>
    </source>
</evidence>
<dbReference type="RefSeq" id="WP_206869414.1">
    <property type="nucleotide sequence ID" value="NZ_BMBA01000001.1"/>
</dbReference>
<evidence type="ECO:0000256" key="6">
    <source>
        <dbReference type="ARBA" id="ARBA00013005"/>
    </source>
</evidence>
<organism evidence="16 17">
    <name type="scientific">Clostridium zeae</name>
    <dbReference type="NCBI Taxonomy" id="2759022"/>
    <lineage>
        <taxon>Bacteria</taxon>
        <taxon>Bacillati</taxon>
        <taxon>Bacillota</taxon>
        <taxon>Clostridia</taxon>
        <taxon>Eubacteriales</taxon>
        <taxon>Clostridiaceae</taxon>
        <taxon>Clostridium</taxon>
    </lineage>
</organism>
<dbReference type="Proteomes" id="UP000663802">
    <property type="component" value="Unassembled WGS sequence"/>
</dbReference>
<dbReference type="PROSITE" id="PS50975">
    <property type="entry name" value="ATP_GRASP"/>
    <property type="match status" value="1"/>
</dbReference>
<dbReference type="NCBIfam" id="TIGR02068">
    <property type="entry name" value="cya_phycin_syn"/>
    <property type="match status" value="1"/>
</dbReference>
<dbReference type="InterPro" id="IPR036615">
    <property type="entry name" value="Mur_ligase_C_dom_sf"/>
</dbReference>
<dbReference type="InterPro" id="IPR013651">
    <property type="entry name" value="ATP-grasp_RimK-type"/>
</dbReference>
<evidence type="ECO:0000256" key="13">
    <source>
        <dbReference type="ARBA" id="ARBA00048425"/>
    </source>
</evidence>
<comment type="function">
    <text evidence="1">Catalyzes the ATP-dependent polymerization of arginine and aspartate to multi-L-arginyl-poly-L-aspartic acid (cyanophycin; a water-insoluble reserve polymer).</text>
</comment>
<sequence length="879" mass="97014">MKLIKEIVYDGKNIYSHKKCIRADVDLEGYCEIPSKDIPNFNDTLVKMLPELNKHRCGIDEDNGFVTRLKEGTYLAHICEHITIAIQNILGIDVAYGKAREIKDDLYYMIIQYEYKNTALGAIYLAIDLINSLIEQKPINLEERLEYLKQTMSQEMMGPSTKAICDAAQKRKLPVIKLGDGGMYQIGYGKQGRVIAAALGDSTRCIGADIACDKMLTKQLLKAQFIPVAIGEKVFNTIDLLQKADDIGYPVVLKPQFGNKGKGVILNITDQKSLLKAYKVINDDYKDILIEKYVKGEDYRVCVVNNKVIAAAKRLPPFVIGDGSANIKDLIRNLNSDPRRGEKHEKPLTKVKMDECLISCIKKQGFNISSIPVKGERVFLRENANLSTGGISIDCTDEICEENIKLCIRVAKTIGLDICGIDICTENISEPISGRGIIVEVNAAPGIRMHHYPTFGKERDVAGAIVDMMYEGNLKNIPVISVTGTNGKTTTTRLIAHVISLVGYSVGMTTTSGVVINGEYIDTGDDTGPKSAKSVLLNKDVDVAVLETARGGIVRNGLAYDAADVGIITNITEDHLGIDNIDTMEQLAFAKALVAEAVKEEGYSVINVDDAWSIKVLDRIKDKKKILFSMNRNNPYIKGNIMQGNPVVYASDGAIYVENNNKRYSICMIKDIPITKNGNLKYNIYNCLAACSALVGINLDYAIIAKGLTTFFGDENSNPGRFNEYDINGTKVILDYGHNIDGCTCVLDALKSMPHNRLIGVIGVPGDRSDDSIQRLGAISAQFLDKIYIKEDLDKRGRRQGEVADILLKGALEYKLEKDIHVILDEVVALDNALNDSIPGDVIVVFFEGFERLVNYIKGKSDEVVEVVDLIELENVVHI</sequence>
<evidence type="ECO:0000256" key="9">
    <source>
        <dbReference type="ARBA" id="ARBA00022741"/>
    </source>
</evidence>
<comment type="catalytic activity">
    <reaction evidence="13">
        <text>[L-4-(L-arginin-2-N-yl)aspartate](n) + L-aspartate + ATP = [L-4-(L-arginin-2-N-yl)aspartate](n)-L-aspartate + ADP + phosphate + H(+)</text>
        <dbReference type="Rhea" id="RHEA:13277"/>
        <dbReference type="Rhea" id="RHEA-COMP:13728"/>
        <dbReference type="Rhea" id="RHEA-COMP:13733"/>
        <dbReference type="ChEBI" id="CHEBI:15378"/>
        <dbReference type="ChEBI" id="CHEBI:29991"/>
        <dbReference type="ChEBI" id="CHEBI:30616"/>
        <dbReference type="ChEBI" id="CHEBI:43474"/>
        <dbReference type="ChEBI" id="CHEBI:137986"/>
        <dbReference type="ChEBI" id="CHEBI:137990"/>
        <dbReference type="ChEBI" id="CHEBI:456216"/>
        <dbReference type="EC" id="6.3.2.29"/>
    </reaction>
</comment>
<dbReference type="SUPFAM" id="SSF53623">
    <property type="entry name" value="MurD-like peptide ligases, catalytic domain"/>
    <property type="match status" value="1"/>
</dbReference>
<evidence type="ECO:0000256" key="12">
    <source>
        <dbReference type="ARBA" id="ARBA00048094"/>
    </source>
</evidence>
<dbReference type="NCBIfam" id="NF010623">
    <property type="entry name" value="PRK14016.1"/>
    <property type="match status" value="1"/>
</dbReference>
<evidence type="ECO:0000256" key="7">
    <source>
        <dbReference type="ARBA" id="ARBA00022036"/>
    </source>
</evidence>
<comment type="pathway">
    <text evidence="2">Cell wall biogenesis; peptidoglycan biosynthesis.</text>
</comment>
<evidence type="ECO:0000313" key="16">
    <source>
        <dbReference type="EMBL" id="GFZ31278.1"/>
    </source>
</evidence>
<dbReference type="PANTHER" id="PTHR23135:SF18">
    <property type="entry name" value="CYANOPHYCIN SYNTHETASE"/>
    <property type="match status" value="1"/>
</dbReference>
<evidence type="ECO:0000256" key="5">
    <source>
        <dbReference type="ARBA" id="ARBA00012968"/>
    </source>
</evidence>
<dbReference type="InterPro" id="IPR004101">
    <property type="entry name" value="Mur_ligase_C"/>
</dbReference>
<gene>
    <name evidence="16" type="primary">cphA</name>
    <name evidence="16" type="ORF">CSC2_18040</name>
</gene>
<keyword evidence="8" id="KW-0436">Ligase</keyword>
<dbReference type="InterPro" id="IPR011810">
    <property type="entry name" value="Cya_phycin_syn"/>
</dbReference>
<dbReference type="Gene3D" id="3.90.190.20">
    <property type="entry name" value="Mur ligase, C-terminal domain"/>
    <property type="match status" value="1"/>
</dbReference>
<dbReference type="PROSITE" id="PS01011">
    <property type="entry name" value="FOLYLPOLYGLU_SYNT_1"/>
    <property type="match status" value="1"/>
</dbReference>
<evidence type="ECO:0000256" key="4">
    <source>
        <dbReference type="ARBA" id="ARBA00011738"/>
    </source>
</evidence>
<evidence type="ECO:0000259" key="15">
    <source>
        <dbReference type="PROSITE" id="PS50975"/>
    </source>
</evidence>
<comment type="caution">
    <text evidence="16">The sequence shown here is derived from an EMBL/GenBank/DDBJ whole genome shotgun (WGS) entry which is preliminary data.</text>
</comment>
<dbReference type="InterPro" id="IPR044019">
    <property type="entry name" value="Cyanophycin_syn_N"/>
</dbReference>
<comment type="subunit">
    <text evidence="4">Homodimer.</text>
</comment>
<comment type="similarity">
    <text evidence="3">In the C-terminal section; belongs to the MurCDEF family.</text>
</comment>
<dbReference type="SUPFAM" id="SSF56059">
    <property type="entry name" value="Glutathione synthetase ATP-binding domain-like"/>
    <property type="match status" value="1"/>
</dbReference>
<accession>A0ABQ1E9V3</accession>
<dbReference type="PANTHER" id="PTHR23135">
    <property type="entry name" value="MUR LIGASE FAMILY MEMBER"/>
    <property type="match status" value="1"/>
</dbReference>
<evidence type="ECO:0000256" key="14">
    <source>
        <dbReference type="PROSITE-ProRule" id="PRU00409"/>
    </source>
</evidence>
<dbReference type="Pfam" id="PF08245">
    <property type="entry name" value="Mur_ligase_M"/>
    <property type="match status" value="1"/>
</dbReference>
<dbReference type="EMBL" id="BMBA01000001">
    <property type="protein sequence ID" value="GFZ31278.1"/>
    <property type="molecule type" value="Genomic_DNA"/>
</dbReference>
<reference evidence="16 17" key="1">
    <citation type="journal article" date="2021" name="Int. J. Syst. Evol. Microbiol.">
        <title>Clostridium zeae sp. nov., isolated from corn silage.</title>
        <authorList>
            <person name="Kobayashi H."/>
            <person name="Tanizawa Y."/>
            <person name="Yagura M."/>
            <person name="Sakamoto M."/>
            <person name="Ohkuma M."/>
            <person name="Tohno M."/>
        </authorList>
    </citation>
    <scope>NUCLEOTIDE SEQUENCE [LARGE SCALE GENOMIC DNA]</scope>
    <source>
        <strain evidence="16 17">CSC2</strain>
    </source>
</reference>
<comment type="catalytic activity">
    <reaction evidence="12">
        <text>[L-4-(L-arginin-2-N-yl)aspartate](n)-L-aspartate + L-arginine + ATP = [L-4-(L-arginin-2-N-yl)aspartate](n+1) + ADP + phosphate + H(+)</text>
        <dbReference type="Rhea" id="RHEA:23888"/>
        <dbReference type="Rhea" id="RHEA-COMP:13732"/>
        <dbReference type="Rhea" id="RHEA-COMP:13733"/>
        <dbReference type="ChEBI" id="CHEBI:15378"/>
        <dbReference type="ChEBI" id="CHEBI:30616"/>
        <dbReference type="ChEBI" id="CHEBI:32682"/>
        <dbReference type="ChEBI" id="CHEBI:43474"/>
        <dbReference type="ChEBI" id="CHEBI:137986"/>
        <dbReference type="ChEBI" id="CHEBI:137990"/>
        <dbReference type="ChEBI" id="CHEBI:456216"/>
        <dbReference type="EC" id="6.3.2.30"/>
    </reaction>
</comment>
<dbReference type="EC" id="6.3.2.29" evidence="6"/>
<dbReference type="Gene3D" id="3.30.470.20">
    <property type="entry name" value="ATP-grasp fold, B domain"/>
    <property type="match status" value="2"/>
</dbReference>
<evidence type="ECO:0000313" key="17">
    <source>
        <dbReference type="Proteomes" id="UP000663802"/>
    </source>
</evidence>